<dbReference type="Gene3D" id="1.10.1760.20">
    <property type="match status" value="1"/>
</dbReference>
<feature type="transmembrane region" description="Helical" evidence="1">
    <location>
        <begin position="42"/>
        <end position="62"/>
    </location>
</feature>
<reference evidence="2 3" key="1">
    <citation type="submission" date="2016-11" db="EMBL/GenBank/DDBJ databases">
        <authorList>
            <person name="Jaros S."/>
            <person name="Januszkiewicz K."/>
            <person name="Wedrychowicz H."/>
        </authorList>
    </citation>
    <scope>NUCLEOTIDE SEQUENCE [LARGE SCALE GENOMIC DNA]</scope>
    <source>
        <strain evidence="2 3">DSM 13106</strain>
    </source>
</reference>
<evidence type="ECO:0000256" key="1">
    <source>
        <dbReference type="SAM" id="Phobius"/>
    </source>
</evidence>
<dbReference type="InterPro" id="IPR012652">
    <property type="entry name" value="ThiW"/>
</dbReference>
<dbReference type="AlphaFoldDB" id="A0A1M5WH83"/>
<keyword evidence="1" id="KW-0812">Transmembrane</keyword>
<evidence type="ECO:0000313" key="2">
    <source>
        <dbReference type="EMBL" id="SHH86840.1"/>
    </source>
</evidence>
<dbReference type="Pfam" id="PF09512">
    <property type="entry name" value="ThiW"/>
    <property type="match status" value="1"/>
</dbReference>
<protein>
    <submittedName>
        <fullName evidence="2">Energy coupling factor transporter S component ThiW</fullName>
    </submittedName>
</protein>
<dbReference type="Proteomes" id="UP000184389">
    <property type="component" value="Unassembled WGS sequence"/>
</dbReference>
<feature type="transmembrane region" description="Helical" evidence="1">
    <location>
        <begin position="12"/>
        <end position="30"/>
    </location>
</feature>
<keyword evidence="1" id="KW-0472">Membrane</keyword>
<dbReference type="EMBL" id="FQXR01000005">
    <property type="protein sequence ID" value="SHH86840.1"/>
    <property type="molecule type" value="Genomic_DNA"/>
</dbReference>
<dbReference type="NCBIfam" id="TIGR02359">
    <property type="entry name" value="thiW"/>
    <property type="match status" value="1"/>
</dbReference>
<evidence type="ECO:0000313" key="3">
    <source>
        <dbReference type="Proteomes" id="UP000184389"/>
    </source>
</evidence>
<sequence>MEMKKTKKLTMAAMFVAIGVVLGNIIYIPVGVSKCFPIQHAINVLAATILGPAYSVMIAFSISLLRNILGTGSLLAFPGSMIGALLAGMIYKYTQNVYKASIGEVFGTGVIGGMMAFPVAKYFMGKEVATFFFVYPFILSSVGGSIIAVVLIKVLDKYTKTQARANEEK</sequence>
<proteinExistence type="predicted"/>
<organism evidence="2 3">
    <name type="scientific">Sporanaerobacter acetigenes DSM 13106</name>
    <dbReference type="NCBI Taxonomy" id="1123281"/>
    <lineage>
        <taxon>Bacteria</taxon>
        <taxon>Bacillati</taxon>
        <taxon>Bacillota</taxon>
        <taxon>Tissierellia</taxon>
        <taxon>Tissierellales</taxon>
        <taxon>Sporanaerobacteraceae</taxon>
        <taxon>Sporanaerobacter</taxon>
    </lineage>
</organism>
<keyword evidence="3" id="KW-1185">Reference proteome</keyword>
<feature type="transmembrane region" description="Helical" evidence="1">
    <location>
        <begin position="102"/>
        <end position="120"/>
    </location>
</feature>
<accession>A0A1M5WH83</accession>
<dbReference type="PIRSF" id="PIRSF024534">
    <property type="entry name" value="ThiW"/>
    <property type="match status" value="1"/>
</dbReference>
<name>A0A1M5WH83_9FIRM</name>
<feature type="transmembrane region" description="Helical" evidence="1">
    <location>
        <begin position="68"/>
        <end position="90"/>
    </location>
</feature>
<dbReference type="STRING" id="1123281.SAMN02745180_01237"/>
<feature type="transmembrane region" description="Helical" evidence="1">
    <location>
        <begin position="132"/>
        <end position="155"/>
    </location>
</feature>
<keyword evidence="1" id="KW-1133">Transmembrane helix</keyword>
<dbReference type="RefSeq" id="WP_233242613.1">
    <property type="nucleotide sequence ID" value="NZ_FQXR01000005.1"/>
</dbReference>
<gene>
    <name evidence="2" type="ORF">SAMN02745180_01237</name>
</gene>